<organism evidence="2 3">
    <name type="scientific">Athelia psychrophila</name>
    <dbReference type="NCBI Taxonomy" id="1759441"/>
    <lineage>
        <taxon>Eukaryota</taxon>
        <taxon>Fungi</taxon>
        <taxon>Dikarya</taxon>
        <taxon>Basidiomycota</taxon>
        <taxon>Agaricomycotina</taxon>
        <taxon>Agaricomycetes</taxon>
        <taxon>Agaricomycetidae</taxon>
        <taxon>Atheliales</taxon>
        <taxon>Atheliaceae</taxon>
        <taxon>Athelia</taxon>
    </lineage>
</organism>
<evidence type="ECO:0000313" key="2">
    <source>
        <dbReference type="EMBL" id="KZP10846.1"/>
    </source>
</evidence>
<sequence>MYRNAALLKYGHHESRRRVRNLYDADGRLQGGLRGLEQLAEVIAIASGEDQNKDKMDEYNDEIEPAMELPVSNASRNLPSLISSDEDTSSDDDAMEEITMYDEPAPSSNPTSSPSATSSPCLKAATSHHRVRIPTQKFLADCPHG</sequence>
<accession>A0A165ZRC2</accession>
<feature type="compositionally biased region" description="Low complexity" evidence="1">
    <location>
        <begin position="104"/>
        <end position="120"/>
    </location>
</feature>
<feature type="region of interest" description="Disordered" evidence="1">
    <location>
        <begin position="66"/>
        <end position="129"/>
    </location>
</feature>
<dbReference type="AlphaFoldDB" id="A0A165ZRC2"/>
<dbReference type="Proteomes" id="UP000076532">
    <property type="component" value="Unassembled WGS sequence"/>
</dbReference>
<dbReference type="STRING" id="436010.A0A165ZRC2"/>
<protein>
    <submittedName>
        <fullName evidence="2">Uncharacterized protein</fullName>
    </submittedName>
</protein>
<reference evidence="2 3" key="1">
    <citation type="journal article" date="2016" name="Mol. Biol. Evol.">
        <title>Comparative Genomics of Early-Diverging Mushroom-Forming Fungi Provides Insights into the Origins of Lignocellulose Decay Capabilities.</title>
        <authorList>
            <person name="Nagy L.G."/>
            <person name="Riley R."/>
            <person name="Tritt A."/>
            <person name="Adam C."/>
            <person name="Daum C."/>
            <person name="Floudas D."/>
            <person name="Sun H."/>
            <person name="Yadav J.S."/>
            <person name="Pangilinan J."/>
            <person name="Larsson K.H."/>
            <person name="Matsuura K."/>
            <person name="Barry K."/>
            <person name="Labutti K."/>
            <person name="Kuo R."/>
            <person name="Ohm R.A."/>
            <person name="Bhattacharya S.S."/>
            <person name="Shirouzu T."/>
            <person name="Yoshinaga Y."/>
            <person name="Martin F.M."/>
            <person name="Grigoriev I.V."/>
            <person name="Hibbett D.S."/>
        </authorList>
    </citation>
    <scope>NUCLEOTIDE SEQUENCE [LARGE SCALE GENOMIC DNA]</scope>
    <source>
        <strain evidence="2 3">CBS 109695</strain>
    </source>
</reference>
<gene>
    <name evidence="2" type="ORF">FIBSPDRAFT_198458</name>
</gene>
<dbReference type="EMBL" id="KV417672">
    <property type="protein sequence ID" value="KZP10846.1"/>
    <property type="molecule type" value="Genomic_DNA"/>
</dbReference>
<keyword evidence="3" id="KW-1185">Reference proteome</keyword>
<feature type="compositionally biased region" description="Acidic residues" evidence="1">
    <location>
        <begin position="84"/>
        <end position="100"/>
    </location>
</feature>
<evidence type="ECO:0000256" key="1">
    <source>
        <dbReference type="SAM" id="MobiDB-lite"/>
    </source>
</evidence>
<proteinExistence type="predicted"/>
<evidence type="ECO:0000313" key="3">
    <source>
        <dbReference type="Proteomes" id="UP000076532"/>
    </source>
</evidence>
<name>A0A165ZRC2_9AGAM</name>